<evidence type="ECO:0000256" key="1">
    <source>
        <dbReference type="SAM" id="MobiDB-lite"/>
    </source>
</evidence>
<gene>
    <name evidence="2" type="ORF">CLOLEP_03907</name>
</gene>
<organism evidence="2 3">
    <name type="scientific">[Clostridium] leptum DSM 753</name>
    <dbReference type="NCBI Taxonomy" id="428125"/>
    <lineage>
        <taxon>Bacteria</taxon>
        <taxon>Bacillati</taxon>
        <taxon>Bacillota</taxon>
        <taxon>Clostridia</taxon>
        <taxon>Eubacteriales</taxon>
        <taxon>Oscillospiraceae</taxon>
        <taxon>Oscillospiraceae incertae sedis</taxon>
    </lineage>
</organism>
<dbReference type="EMBL" id="ABCB02000021">
    <property type="protein sequence ID" value="EDO59856.1"/>
    <property type="molecule type" value="Genomic_DNA"/>
</dbReference>
<proteinExistence type="predicted"/>
<comment type="caution">
    <text evidence="2">The sequence shown here is derived from an EMBL/GenBank/DDBJ whole genome shotgun (WGS) entry which is preliminary data.</text>
</comment>
<feature type="region of interest" description="Disordered" evidence="1">
    <location>
        <begin position="1"/>
        <end position="34"/>
    </location>
</feature>
<dbReference type="AlphaFoldDB" id="A7VZ78"/>
<sequence>MPSLPARIPVHTAGRQKSGGRLIASADGETMKLS</sequence>
<protein>
    <submittedName>
        <fullName evidence="2">Uncharacterized protein</fullName>
    </submittedName>
</protein>
<reference evidence="2 3" key="1">
    <citation type="submission" date="2007-08" db="EMBL/GenBank/DDBJ databases">
        <title>Draft genome sequence of Clostridium leptum (DSM 753).</title>
        <authorList>
            <person name="Sudarsanam P."/>
            <person name="Ley R."/>
            <person name="Guruge J."/>
            <person name="Turnbaugh P.J."/>
            <person name="Mahowald M."/>
            <person name="Liep D."/>
            <person name="Gordon J."/>
        </authorList>
    </citation>
    <scope>NUCLEOTIDE SEQUENCE [LARGE SCALE GENOMIC DNA]</scope>
    <source>
        <strain evidence="2 3">DSM 753</strain>
    </source>
</reference>
<name>A7VZ78_9FIRM</name>
<evidence type="ECO:0000313" key="2">
    <source>
        <dbReference type="EMBL" id="EDO59856.1"/>
    </source>
</evidence>
<evidence type="ECO:0000313" key="3">
    <source>
        <dbReference type="Proteomes" id="UP000003490"/>
    </source>
</evidence>
<dbReference type="Proteomes" id="UP000003490">
    <property type="component" value="Unassembled WGS sequence"/>
</dbReference>
<reference evidence="2 3" key="2">
    <citation type="submission" date="2007-08" db="EMBL/GenBank/DDBJ databases">
        <authorList>
            <person name="Fulton L."/>
            <person name="Clifton S."/>
            <person name="Fulton B."/>
            <person name="Xu J."/>
            <person name="Minx P."/>
            <person name="Pepin K.H."/>
            <person name="Johnson M."/>
            <person name="Thiruvilangam P."/>
            <person name="Bhonagiri V."/>
            <person name="Nash W.E."/>
            <person name="Wang C."/>
            <person name="Mardis E.R."/>
            <person name="Wilson R.K."/>
        </authorList>
    </citation>
    <scope>NUCLEOTIDE SEQUENCE [LARGE SCALE GENOMIC DNA]</scope>
    <source>
        <strain evidence="2 3">DSM 753</strain>
    </source>
</reference>
<dbReference type="HOGENOM" id="CLU_3373067_0_0_9"/>
<accession>A7VZ78</accession>